<reference evidence="7" key="1">
    <citation type="submission" date="2016-09" db="EMBL/GenBank/DDBJ databases">
        <authorList>
            <person name="Varghese N."/>
            <person name="Submissions S."/>
        </authorList>
    </citation>
    <scope>NUCLEOTIDE SEQUENCE [LARGE SCALE GENOMIC DNA]</scope>
    <source>
        <strain evidence="7">ANC 3699</strain>
    </source>
</reference>
<evidence type="ECO:0000313" key="7">
    <source>
        <dbReference type="Proteomes" id="UP000242317"/>
    </source>
</evidence>
<dbReference type="Proteomes" id="UP000242317">
    <property type="component" value="Unassembled WGS sequence"/>
</dbReference>
<comment type="subcellular location">
    <subcellularLocation>
        <location evidence="1">Membrane</location>
        <topology evidence="1">Multi-pass membrane protein</topology>
    </subcellularLocation>
</comment>
<feature type="transmembrane region" description="Helical" evidence="5">
    <location>
        <begin position="21"/>
        <end position="48"/>
    </location>
</feature>
<evidence type="ECO:0000256" key="2">
    <source>
        <dbReference type="ARBA" id="ARBA00022692"/>
    </source>
</evidence>
<keyword evidence="3 5" id="KW-1133">Transmembrane helix</keyword>
<evidence type="ECO:0000256" key="4">
    <source>
        <dbReference type="ARBA" id="ARBA00023136"/>
    </source>
</evidence>
<feature type="transmembrane region" description="Helical" evidence="5">
    <location>
        <begin position="83"/>
        <end position="102"/>
    </location>
</feature>
<dbReference type="AlphaFoldDB" id="A0A1G6GX95"/>
<name>A0A1G6GX95_9GAMM</name>
<dbReference type="GO" id="GO:0016020">
    <property type="term" value="C:membrane"/>
    <property type="evidence" value="ECO:0007669"/>
    <property type="project" value="UniProtKB-SubCell"/>
</dbReference>
<dbReference type="RefSeq" id="WP_092615548.1">
    <property type="nucleotide sequence ID" value="NZ_FMYK01000001.1"/>
</dbReference>
<organism evidence="6 7">
    <name type="scientific">Acinetobacter marinus</name>
    <dbReference type="NCBI Taxonomy" id="281375"/>
    <lineage>
        <taxon>Bacteria</taxon>
        <taxon>Pseudomonadati</taxon>
        <taxon>Pseudomonadota</taxon>
        <taxon>Gammaproteobacteria</taxon>
        <taxon>Moraxellales</taxon>
        <taxon>Moraxellaceae</taxon>
        <taxon>Acinetobacter</taxon>
    </lineage>
</organism>
<sequence>MTERNAQQQNRKTIDHTTTQWKLFLVYDVIMMILIVLNILVLFIHFVIHSDFGSWVAQVMHLSNLRQDYIHTFDPIIQVIDRYFIIYLIAELGVRWLIAIIYKHHQRWWFFPFVHWYEVIAIIPMLRFFRLLRAGVIAYRLHELGYQVVPQNILNRAKFYYDLVMEELTSRIVLTVLKQAEKEMNDSDGENQRIHQLIDRHREQFAQVLAGVLQQSLPKALLLQRQNISENIGQIVYQAIDDTPELTQLLKLMPVVGSRIESLIQAIGQRLGENISSGIIDGLAQPSSVGQVANPVLTEVAQEVSQIKLNTAEIDALADSIVQESLDLIREQIKIKQWQQILEETQE</sequence>
<evidence type="ECO:0000313" key="6">
    <source>
        <dbReference type="EMBL" id="SDB86657.1"/>
    </source>
</evidence>
<keyword evidence="2 5" id="KW-0812">Transmembrane</keyword>
<keyword evidence="7" id="KW-1185">Reference proteome</keyword>
<dbReference type="EMBL" id="FMYK01000001">
    <property type="protein sequence ID" value="SDB86657.1"/>
    <property type="molecule type" value="Genomic_DNA"/>
</dbReference>
<evidence type="ECO:0000256" key="1">
    <source>
        <dbReference type="ARBA" id="ARBA00004141"/>
    </source>
</evidence>
<dbReference type="InterPro" id="IPR027359">
    <property type="entry name" value="Volt_channel_dom_sf"/>
</dbReference>
<proteinExistence type="predicted"/>
<dbReference type="OrthoDB" id="974877at2"/>
<keyword evidence="4 5" id="KW-0472">Membrane</keyword>
<accession>A0A1G6GX95</accession>
<protein>
    <recommendedName>
        <fullName evidence="8">Preprotein translocase subunit SecA</fullName>
    </recommendedName>
</protein>
<feature type="transmembrane region" description="Helical" evidence="5">
    <location>
        <begin position="109"/>
        <end position="129"/>
    </location>
</feature>
<gene>
    <name evidence="6" type="ORF">SAMN05421749_101537</name>
</gene>
<evidence type="ECO:0000256" key="3">
    <source>
        <dbReference type="ARBA" id="ARBA00022989"/>
    </source>
</evidence>
<evidence type="ECO:0008006" key="8">
    <source>
        <dbReference type="Google" id="ProtNLM"/>
    </source>
</evidence>
<dbReference type="Gene3D" id="1.20.120.350">
    <property type="entry name" value="Voltage-gated potassium channels. Chain C"/>
    <property type="match status" value="1"/>
</dbReference>
<evidence type="ECO:0000256" key="5">
    <source>
        <dbReference type="SAM" id="Phobius"/>
    </source>
</evidence>